<proteinExistence type="predicted"/>
<evidence type="ECO:0000313" key="2">
    <source>
        <dbReference type="EMBL" id="MFD0963267.1"/>
    </source>
</evidence>
<keyword evidence="1" id="KW-0472">Membrane</keyword>
<sequence>MGSNYTLIIRLCLSILLILLGLNQFVHFSETLDFTSELIGLKADDLFYGALFVISGSLIMFRKAMPVALIILLFFSIQVLFHHLSTNPKNILSPLGLVALLVLLNILDNKRRFTQLFY</sequence>
<evidence type="ECO:0000256" key="1">
    <source>
        <dbReference type="SAM" id="Phobius"/>
    </source>
</evidence>
<feature type="transmembrane region" description="Helical" evidence="1">
    <location>
        <begin position="7"/>
        <end position="26"/>
    </location>
</feature>
<protein>
    <recommendedName>
        <fullName evidence="4">DoxX family protein</fullName>
    </recommendedName>
</protein>
<evidence type="ECO:0000313" key="3">
    <source>
        <dbReference type="Proteomes" id="UP001596997"/>
    </source>
</evidence>
<keyword evidence="1" id="KW-0812">Transmembrane</keyword>
<keyword evidence="3" id="KW-1185">Reference proteome</keyword>
<name>A0ABW3I100_9FLAO</name>
<keyword evidence="1" id="KW-1133">Transmembrane helix</keyword>
<evidence type="ECO:0008006" key="4">
    <source>
        <dbReference type="Google" id="ProtNLM"/>
    </source>
</evidence>
<organism evidence="2 3">
    <name type="scientific">Pseudofulvibacter geojedonensis</name>
    <dbReference type="NCBI Taxonomy" id="1123758"/>
    <lineage>
        <taxon>Bacteria</taxon>
        <taxon>Pseudomonadati</taxon>
        <taxon>Bacteroidota</taxon>
        <taxon>Flavobacteriia</taxon>
        <taxon>Flavobacteriales</taxon>
        <taxon>Flavobacteriaceae</taxon>
        <taxon>Pseudofulvibacter</taxon>
    </lineage>
</organism>
<feature type="transmembrane region" description="Helical" evidence="1">
    <location>
        <begin position="68"/>
        <end position="85"/>
    </location>
</feature>
<dbReference type="EMBL" id="JBHTJM010000005">
    <property type="protein sequence ID" value="MFD0963267.1"/>
    <property type="molecule type" value="Genomic_DNA"/>
</dbReference>
<gene>
    <name evidence="2" type="ORF">ACFQ1O_04505</name>
</gene>
<feature type="transmembrane region" description="Helical" evidence="1">
    <location>
        <begin position="46"/>
        <end position="61"/>
    </location>
</feature>
<accession>A0ABW3I100</accession>
<comment type="caution">
    <text evidence="2">The sequence shown here is derived from an EMBL/GenBank/DDBJ whole genome shotgun (WGS) entry which is preliminary data.</text>
</comment>
<feature type="transmembrane region" description="Helical" evidence="1">
    <location>
        <begin position="91"/>
        <end position="107"/>
    </location>
</feature>
<reference evidence="3" key="1">
    <citation type="journal article" date="2019" name="Int. J. Syst. Evol. Microbiol.">
        <title>The Global Catalogue of Microorganisms (GCM) 10K type strain sequencing project: providing services to taxonomists for standard genome sequencing and annotation.</title>
        <authorList>
            <consortium name="The Broad Institute Genomics Platform"/>
            <consortium name="The Broad Institute Genome Sequencing Center for Infectious Disease"/>
            <person name="Wu L."/>
            <person name="Ma J."/>
        </authorList>
    </citation>
    <scope>NUCLEOTIDE SEQUENCE [LARGE SCALE GENOMIC DNA]</scope>
    <source>
        <strain evidence="3">CCUG 62114</strain>
    </source>
</reference>
<dbReference type="Proteomes" id="UP001596997">
    <property type="component" value="Unassembled WGS sequence"/>
</dbReference>
<dbReference type="RefSeq" id="WP_377713800.1">
    <property type="nucleotide sequence ID" value="NZ_JBHTJM010000005.1"/>
</dbReference>